<organism evidence="2 3">
    <name type="scientific">Turnera subulata</name>
    <dbReference type="NCBI Taxonomy" id="218843"/>
    <lineage>
        <taxon>Eukaryota</taxon>
        <taxon>Viridiplantae</taxon>
        <taxon>Streptophyta</taxon>
        <taxon>Embryophyta</taxon>
        <taxon>Tracheophyta</taxon>
        <taxon>Spermatophyta</taxon>
        <taxon>Magnoliopsida</taxon>
        <taxon>eudicotyledons</taxon>
        <taxon>Gunneridae</taxon>
        <taxon>Pentapetalae</taxon>
        <taxon>rosids</taxon>
        <taxon>fabids</taxon>
        <taxon>Malpighiales</taxon>
        <taxon>Passifloraceae</taxon>
        <taxon>Turnera</taxon>
    </lineage>
</organism>
<evidence type="ECO:0000256" key="1">
    <source>
        <dbReference type="SAM" id="Phobius"/>
    </source>
</evidence>
<evidence type="ECO:0000313" key="3">
    <source>
        <dbReference type="Proteomes" id="UP001141552"/>
    </source>
</evidence>
<comment type="caution">
    <text evidence="2">The sequence shown here is derived from an EMBL/GenBank/DDBJ whole genome shotgun (WGS) entry which is preliminary data.</text>
</comment>
<proteinExistence type="predicted"/>
<dbReference type="PANTHER" id="PTHR33133">
    <property type="entry name" value="OS08G0107100 PROTEIN-RELATED"/>
    <property type="match status" value="1"/>
</dbReference>
<gene>
    <name evidence="2" type="ORF">Tsubulata_006252</name>
</gene>
<reference evidence="2" key="2">
    <citation type="journal article" date="2023" name="Plants (Basel)">
        <title>Annotation of the Turnera subulata (Passifloraceae) Draft Genome Reveals the S-Locus Evolved after the Divergence of Turneroideae from Passifloroideae in a Stepwise Manner.</title>
        <authorList>
            <person name="Henning P.M."/>
            <person name="Roalson E.H."/>
            <person name="Mir W."/>
            <person name="McCubbin A.G."/>
            <person name="Shore J.S."/>
        </authorList>
    </citation>
    <scope>NUCLEOTIDE SEQUENCE</scope>
    <source>
        <strain evidence="2">F60SS</strain>
    </source>
</reference>
<reference evidence="2" key="1">
    <citation type="submission" date="2022-02" db="EMBL/GenBank/DDBJ databases">
        <authorList>
            <person name="Henning P.M."/>
            <person name="McCubbin A.G."/>
            <person name="Shore J.S."/>
        </authorList>
    </citation>
    <scope>NUCLEOTIDE SEQUENCE</scope>
    <source>
        <strain evidence="2">F60SS</strain>
        <tissue evidence="2">Leaves</tissue>
    </source>
</reference>
<dbReference type="EMBL" id="JAKUCV010005017">
    <property type="protein sequence ID" value="KAJ4833140.1"/>
    <property type="molecule type" value="Genomic_DNA"/>
</dbReference>
<sequence>MPDHQSCLAATATALTNSVRIIITNRRVFFSIFALLALPLSFLAFSLSLSSFSVKAHVLHLESLAALSSTRFEARHVWKESRESAISLLHLKLLYFPPSYLLSLLASVASVSAAHSASSGHPASLESSLSAFKSSWYRPLLTSICIHALLFLYSCVPYTLGAAAGAGPGGSGAARLAIWAVGWGVEVYLMAVMGMGLVVSIMERSFGFGAIRVGSELMEGRRVCGWALSGLLAFLTGWIGWRMEALLRGAMDGGDVETPPKWSVEMGLARWDWVGLVCLYGLVVVWGYVVSTVFYFECRKRHVVREDDCEDDSS</sequence>
<keyword evidence="1" id="KW-0812">Transmembrane</keyword>
<feature type="transmembrane region" description="Helical" evidence="1">
    <location>
        <begin position="176"/>
        <end position="202"/>
    </location>
</feature>
<feature type="transmembrane region" description="Helical" evidence="1">
    <location>
        <begin position="140"/>
        <end position="164"/>
    </location>
</feature>
<keyword evidence="1" id="KW-1133">Transmembrane helix</keyword>
<feature type="transmembrane region" description="Helical" evidence="1">
    <location>
        <begin position="28"/>
        <end position="49"/>
    </location>
</feature>
<dbReference type="PANTHER" id="PTHR33133:SF21">
    <property type="entry name" value="TRANSMEMBRANE PROTEIN"/>
    <property type="match status" value="1"/>
</dbReference>
<accession>A0A9Q0FKG3</accession>
<evidence type="ECO:0000313" key="2">
    <source>
        <dbReference type="EMBL" id="KAJ4833140.1"/>
    </source>
</evidence>
<feature type="transmembrane region" description="Helical" evidence="1">
    <location>
        <begin position="273"/>
        <end position="296"/>
    </location>
</feature>
<dbReference type="Proteomes" id="UP001141552">
    <property type="component" value="Unassembled WGS sequence"/>
</dbReference>
<feature type="transmembrane region" description="Helical" evidence="1">
    <location>
        <begin position="100"/>
        <end position="119"/>
    </location>
</feature>
<name>A0A9Q0FKG3_9ROSI</name>
<dbReference type="OrthoDB" id="1293150at2759"/>
<keyword evidence="1" id="KW-0472">Membrane</keyword>
<keyword evidence="3" id="KW-1185">Reference proteome</keyword>
<evidence type="ECO:0008006" key="4">
    <source>
        <dbReference type="Google" id="ProtNLM"/>
    </source>
</evidence>
<dbReference type="AlphaFoldDB" id="A0A9Q0FKG3"/>
<feature type="transmembrane region" description="Helical" evidence="1">
    <location>
        <begin position="223"/>
        <end position="241"/>
    </location>
</feature>
<protein>
    <recommendedName>
        <fullName evidence="4">Transmembrane protein</fullName>
    </recommendedName>
</protein>